<dbReference type="InterPro" id="IPR002938">
    <property type="entry name" value="FAD-bd"/>
</dbReference>
<dbReference type="InterPro" id="IPR036188">
    <property type="entry name" value="FAD/NAD-bd_sf"/>
</dbReference>
<evidence type="ECO:0000256" key="4">
    <source>
        <dbReference type="ARBA" id="ARBA00023002"/>
    </source>
</evidence>
<proteinExistence type="predicted"/>
<dbReference type="Gene3D" id="3.50.50.60">
    <property type="entry name" value="FAD/NAD(P)-binding domain"/>
    <property type="match status" value="1"/>
</dbReference>
<dbReference type="RefSeq" id="WP_168836125.1">
    <property type="nucleotide sequence ID" value="NZ_JABAIK010000007.1"/>
</dbReference>
<keyword evidence="7" id="KW-1185">Reference proteome</keyword>
<dbReference type="Proteomes" id="UP000535589">
    <property type="component" value="Unassembled WGS sequence"/>
</dbReference>
<keyword evidence="2" id="KW-0285">Flavoprotein</keyword>
<gene>
    <name evidence="6" type="ORF">HGP28_09055</name>
</gene>
<evidence type="ECO:0000313" key="6">
    <source>
        <dbReference type="EMBL" id="NLS13035.1"/>
    </source>
</evidence>
<dbReference type="EMBL" id="JABAIK010000007">
    <property type="protein sequence ID" value="NLS13035.1"/>
    <property type="molecule type" value="Genomic_DNA"/>
</dbReference>
<dbReference type="PANTHER" id="PTHR46496">
    <property type="match status" value="1"/>
</dbReference>
<dbReference type="AlphaFoldDB" id="A0A7X8TQS1"/>
<name>A0A7X8TQS1_9VIBR</name>
<dbReference type="PANTHER" id="PTHR46496:SF1">
    <property type="entry name" value="ZEAXANTHIN EPOXIDASE, CHLOROPLASTIC"/>
    <property type="match status" value="1"/>
</dbReference>
<dbReference type="Pfam" id="PF01494">
    <property type="entry name" value="FAD_binding_3"/>
    <property type="match status" value="1"/>
</dbReference>
<keyword evidence="4" id="KW-0560">Oxidoreductase</keyword>
<evidence type="ECO:0000256" key="2">
    <source>
        <dbReference type="ARBA" id="ARBA00022630"/>
    </source>
</evidence>
<reference evidence="6 7" key="1">
    <citation type="submission" date="2020-04" db="EMBL/GenBank/DDBJ databases">
        <title>Vibrio sp. SM6, a novel species isolated from seawater.</title>
        <authorList>
            <person name="Wang X."/>
        </authorList>
    </citation>
    <scope>NUCLEOTIDE SEQUENCE [LARGE SCALE GENOMIC DNA]</scope>
    <source>
        <strain evidence="6 7">SM6</strain>
    </source>
</reference>
<comment type="cofactor">
    <cofactor evidence="1">
        <name>FAD</name>
        <dbReference type="ChEBI" id="CHEBI:57692"/>
    </cofactor>
</comment>
<dbReference type="PRINTS" id="PR00420">
    <property type="entry name" value="RNGMNOXGNASE"/>
</dbReference>
<accession>A0A7X8TQS1</accession>
<keyword evidence="3" id="KW-0274">FAD</keyword>
<dbReference type="SUPFAM" id="SSF51905">
    <property type="entry name" value="FAD/NAD(P)-binding domain"/>
    <property type="match status" value="1"/>
</dbReference>
<organism evidence="6 7">
    <name type="scientific">Vibrio agarilyticus</name>
    <dbReference type="NCBI Taxonomy" id="2726741"/>
    <lineage>
        <taxon>Bacteria</taxon>
        <taxon>Pseudomonadati</taxon>
        <taxon>Pseudomonadota</taxon>
        <taxon>Gammaproteobacteria</taxon>
        <taxon>Vibrionales</taxon>
        <taxon>Vibrionaceae</taxon>
        <taxon>Vibrio</taxon>
    </lineage>
</organism>
<dbReference type="GO" id="GO:0071949">
    <property type="term" value="F:FAD binding"/>
    <property type="evidence" value="ECO:0007669"/>
    <property type="project" value="InterPro"/>
</dbReference>
<sequence>MIETRKGAIIGAGIGGLTAAVALKQRGIAIDIYDASPDMTAFPRSNTGIIVPPNAMAVLKKLGLAKAVAEAGFEVDWLTILDHKAQVLSKSKAAYSYKKGSAPTIAIRRNKLRKILLDELTPEQIHTEHRCLALDEHSDGICAHFESQDSQQFDYVIGADGLHSQVRAHFFPEQRLQITSQVCWRGVVETKLPRPWRNQLTELWGMGLRFGFVQVSKKYAYWYAIKSAITTDELDVTSDDLNLIELFQEFPDIVCQLIALTPPTDIHSASIGELPPLALWHGKHGALLGDAAHASIPNLGQGGALAMEDAWVLAKKLAKYPQPELAFQQYQLSRRKRVERVVKLSQTLGSVSHFESPLACVLRNVFMTSVPGFVTRHQQKQLYDCGDLE</sequence>
<evidence type="ECO:0000313" key="7">
    <source>
        <dbReference type="Proteomes" id="UP000535589"/>
    </source>
</evidence>
<comment type="caution">
    <text evidence="6">The sequence shown here is derived from an EMBL/GenBank/DDBJ whole genome shotgun (WGS) entry which is preliminary data.</text>
</comment>
<evidence type="ECO:0000256" key="3">
    <source>
        <dbReference type="ARBA" id="ARBA00022827"/>
    </source>
</evidence>
<feature type="domain" description="FAD-binding" evidence="5">
    <location>
        <begin position="8"/>
        <end position="344"/>
    </location>
</feature>
<protein>
    <submittedName>
        <fullName evidence="6">NAD(P)-binding protein</fullName>
    </submittedName>
</protein>
<evidence type="ECO:0000259" key="5">
    <source>
        <dbReference type="Pfam" id="PF01494"/>
    </source>
</evidence>
<evidence type="ECO:0000256" key="1">
    <source>
        <dbReference type="ARBA" id="ARBA00001974"/>
    </source>
</evidence>
<dbReference type="GO" id="GO:0016491">
    <property type="term" value="F:oxidoreductase activity"/>
    <property type="evidence" value="ECO:0007669"/>
    <property type="project" value="UniProtKB-KW"/>
</dbReference>